<dbReference type="RefSeq" id="WP_167148762.1">
    <property type="nucleotide sequence ID" value="NZ_JAAMOX010000001.1"/>
</dbReference>
<name>A0A7X5R086_9MICO</name>
<protein>
    <recommendedName>
        <fullName evidence="3">Ribosomally synthesized peptide with SipW-like signal peptide</fullName>
    </recommendedName>
</protein>
<keyword evidence="2" id="KW-1185">Reference proteome</keyword>
<accession>A0A7X5R086</accession>
<evidence type="ECO:0000313" key="1">
    <source>
        <dbReference type="EMBL" id="NIH53280.1"/>
    </source>
</evidence>
<evidence type="ECO:0000313" key="2">
    <source>
        <dbReference type="Proteomes" id="UP000541033"/>
    </source>
</evidence>
<comment type="caution">
    <text evidence="1">The sequence shown here is derived from an EMBL/GenBank/DDBJ whole genome shotgun (WGS) entry which is preliminary data.</text>
</comment>
<sequence>MGTTESLSIMAHLRTFRLPLALLALATTAILILSTGNSFATWMVSQQGKGTINTGRLSFQLMDANGQNASPSDPNSSASPSYSFQALTISALSLLPGDTRVALMKATNTGDTPLTLSITGIGNSGSSAAHKDLVDTMRMGIVSSASTTCDPATITSFRAVSSVTATEAVQVVPAASALKPGESTNLCVGYQLSDTTPNSTQGLAIRFTFQVRADQHRP</sequence>
<dbReference type="AlphaFoldDB" id="A0A7X5R086"/>
<evidence type="ECO:0008006" key="3">
    <source>
        <dbReference type="Google" id="ProtNLM"/>
    </source>
</evidence>
<dbReference type="EMBL" id="JAAMOX010000001">
    <property type="protein sequence ID" value="NIH53280.1"/>
    <property type="molecule type" value="Genomic_DNA"/>
</dbReference>
<reference evidence="1 2" key="1">
    <citation type="submission" date="2020-02" db="EMBL/GenBank/DDBJ databases">
        <title>Sequencing the genomes of 1000 actinobacteria strains.</title>
        <authorList>
            <person name="Klenk H.-P."/>
        </authorList>
    </citation>
    <scope>NUCLEOTIDE SEQUENCE [LARGE SCALE GENOMIC DNA]</scope>
    <source>
        <strain evidence="1 2">DSM 27960</strain>
    </source>
</reference>
<gene>
    <name evidence="1" type="ORF">FHX76_001148</name>
</gene>
<dbReference type="Proteomes" id="UP000541033">
    <property type="component" value="Unassembled WGS sequence"/>
</dbReference>
<proteinExistence type="predicted"/>
<organism evidence="1 2">
    <name type="scientific">Lysinibacter cavernae</name>
    <dbReference type="NCBI Taxonomy" id="1640652"/>
    <lineage>
        <taxon>Bacteria</taxon>
        <taxon>Bacillati</taxon>
        <taxon>Actinomycetota</taxon>
        <taxon>Actinomycetes</taxon>
        <taxon>Micrococcales</taxon>
        <taxon>Microbacteriaceae</taxon>
        <taxon>Lysinibacter</taxon>
    </lineage>
</organism>